<accession>A0ABD7L3X5</accession>
<dbReference type="InterPro" id="IPR004291">
    <property type="entry name" value="Transposase_IS66_central"/>
</dbReference>
<evidence type="ECO:0000259" key="1">
    <source>
        <dbReference type="Pfam" id="PF03050"/>
    </source>
</evidence>
<evidence type="ECO:0000313" key="3">
    <source>
        <dbReference type="EMBL" id="SAF39317.1"/>
    </source>
</evidence>
<comment type="caution">
    <text evidence="3">The sequence shown here is derived from an EMBL/GenBank/DDBJ whole genome shotgun (WGS) entry which is preliminary data.</text>
</comment>
<reference evidence="3 4" key="1">
    <citation type="submission" date="2016-03" db="EMBL/GenBank/DDBJ databases">
        <authorList>
            <consortium name="Pathogen Informatics"/>
        </authorList>
    </citation>
    <scope>NUCLEOTIDE SEQUENCE [LARGE SCALE GENOMIC DNA]</scope>
    <source>
        <strain evidence="4">e552</strain>
    </source>
</reference>
<feature type="domain" description="Transposase IS66 central" evidence="1">
    <location>
        <begin position="3"/>
        <end position="67"/>
    </location>
</feature>
<dbReference type="InterPro" id="IPR039552">
    <property type="entry name" value="IS66_C"/>
</dbReference>
<protein>
    <submittedName>
        <fullName evidence="3">Transposase and inactivated derivatives</fullName>
    </submittedName>
</protein>
<feature type="domain" description="Transposase IS66 C-terminal" evidence="2">
    <location>
        <begin position="75"/>
        <end position="111"/>
    </location>
</feature>
<dbReference type="EMBL" id="FKEV01000035">
    <property type="protein sequence ID" value="SAF39317.1"/>
    <property type="molecule type" value="Genomic_DNA"/>
</dbReference>
<dbReference type="AlphaFoldDB" id="A0ABD7L3X5"/>
<sequence length="118" mass="13120">MEKSATLSKKSRLGEAFAYALNQWDALCYYCDDGLAEPDNNAAERALRAVCLGKKNYIFFGSDHGGERGALLYGLIGTCRLNGIDPEGYLRHILSVLPEWPINKVAELLPWNVDLTNK</sequence>
<proteinExistence type="predicted"/>
<organism evidence="3 4">
    <name type="scientific">Enterobacter hormaechei</name>
    <dbReference type="NCBI Taxonomy" id="158836"/>
    <lineage>
        <taxon>Bacteria</taxon>
        <taxon>Pseudomonadati</taxon>
        <taxon>Pseudomonadota</taxon>
        <taxon>Gammaproteobacteria</taxon>
        <taxon>Enterobacterales</taxon>
        <taxon>Enterobacteriaceae</taxon>
        <taxon>Enterobacter</taxon>
        <taxon>Enterobacter cloacae complex</taxon>
    </lineage>
</organism>
<dbReference type="InterPro" id="IPR052344">
    <property type="entry name" value="Transposase-related"/>
</dbReference>
<name>A0ABD7L3X5_9ENTR</name>
<dbReference type="Proteomes" id="UP000077295">
    <property type="component" value="Unassembled WGS sequence"/>
</dbReference>
<evidence type="ECO:0000259" key="2">
    <source>
        <dbReference type="Pfam" id="PF13817"/>
    </source>
</evidence>
<gene>
    <name evidence="3" type="ORF">SAMEA2273187_04959</name>
</gene>
<dbReference type="PANTHER" id="PTHR33678:SF1">
    <property type="entry name" value="BLL1576 PROTEIN"/>
    <property type="match status" value="1"/>
</dbReference>
<evidence type="ECO:0000313" key="4">
    <source>
        <dbReference type="Proteomes" id="UP000077295"/>
    </source>
</evidence>
<dbReference type="Pfam" id="PF03050">
    <property type="entry name" value="DDE_Tnp_IS66"/>
    <property type="match status" value="1"/>
</dbReference>
<dbReference type="PANTHER" id="PTHR33678">
    <property type="entry name" value="BLL1576 PROTEIN"/>
    <property type="match status" value="1"/>
</dbReference>
<dbReference type="Pfam" id="PF13817">
    <property type="entry name" value="DDE_Tnp_IS66_C"/>
    <property type="match status" value="1"/>
</dbReference>